<proteinExistence type="predicted"/>
<accession>A0AAV7PZT1</accession>
<feature type="region of interest" description="Disordered" evidence="1">
    <location>
        <begin position="42"/>
        <end position="219"/>
    </location>
</feature>
<evidence type="ECO:0000256" key="1">
    <source>
        <dbReference type="SAM" id="MobiDB-lite"/>
    </source>
</evidence>
<protein>
    <submittedName>
        <fullName evidence="2">Uncharacterized protein</fullName>
    </submittedName>
</protein>
<gene>
    <name evidence="2" type="ORF">NDU88_010799</name>
</gene>
<dbReference type="EMBL" id="JANPWB010000011">
    <property type="protein sequence ID" value="KAJ1132490.1"/>
    <property type="molecule type" value="Genomic_DNA"/>
</dbReference>
<comment type="caution">
    <text evidence="2">The sequence shown here is derived from an EMBL/GenBank/DDBJ whole genome shotgun (WGS) entry which is preliminary data.</text>
</comment>
<evidence type="ECO:0000313" key="3">
    <source>
        <dbReference type="Proteomes" id="UP001066276"/>
    </source>
</evidence>
<dbReference type="Proteomes" id="UP001066276">
    <property type="component" value="Chromosome 7"/>
</dbReference>
<feature type="compositionally biased region" description="Basic and acidic residues" evidence="1">
    <location>
        <begin position="124"/>
        <end position="134"/>
    </location>
</feature>
<evidence type="ECO:0000313" key="2">
    <source>
        <dbReference type="EMBL" id="KAJ1132490.1"/>
    </source>
</evidence>
<keyword evidence="3" id="KW-1185">Reference proteome</keyword>
<feature type="compositionally biased region" description="Basic and acidic residues" evidence="1">
    <location>
        <begin position="182"/>
        <end position="191"/>
    </location>
</feature>
<name>A0AAV7PZT1_PLEWA</name>
<organism evidence="2 3">
    <name type="scientific">Pleurodeles waltl</name>
    <name type="common">Iberian ribbed newt</name>
    <dbReference type="NCBI Taxonomy" id="8319"/>
    <lineage>
        <taxon>Eukaryota</taxon>
        <taxon>Metazoa</taxon>
        <taxon>Chordata</taxon>
        <taxon>Craniata</taxon>
        <taxon>Vertebrata</taxon>
        <taxon>Euteleostomi</taxon>
        <taxon>Amphibia</taxon>
        <taxon>Batrachia</taxon>
        <taxon>Caudata</taxon>
        <taxon>Salamandroidea</taxon>
        <taxon>Salamandridae</taxon>
        <taxon>Pleurodelinae</taxon>
        <taxon>Pleurodeles</taxon>
    </lineage>
</organism>
<dbReference type="AlphaFoldDB" id="A0AAV7PZT1"/>
<reference evidence="2" key="1">
    <citation type="journal article" date="2022" name="bioRxiv">
        <title>Sequencing and chromosome-scale assembly of the giantPleurodeles waltlgenome.</title>
        <authorList>
            <person name="Brown T."/>
            <person name="Elewa A."/>
            <person name="Iarovenko S."/>
            <person name="Subramanian E."/>
            <person name="Araus A.J."/>
            <person name="Petzold A."/>
            <person name="Susuki M."/>
            <person name="Suzuki K.-i.T."/>
            <person name="Hayashi T."/>
            <person name="Toyoda A."/>
            <person name="Oliveira C."/>
            <person name="Osipova E."/>
            <person name="Leigh N.D."/>
            <person name="Simon A."/>
            <person name="Yun M.H."/>
        </authorList>
    </citation>
    <scope>NUCLEOTIDE SEQUENCE</scope>
    <source>
        <strain evidence="2">20211129_DDA</strain>
        <tissue evidence="2">Liver</tissue>
    </source>
</reference>
<sequence length="219" mass="22054">MAHNAEVREALALLQGLSGSRSGGCGLLTAALHGRMPGKGSCPGAVGREGKGAAGVGKGRAGRREAKGELGVPKGFPRGGAPSGFEEQWNRAPSGERRAGSSTAPGVRWPQNRCVTGSQYGEGEGPKGRPEIGRDWGPSGSEDEGVQRGGGYGNCGQQPPSDSIGAGSAIEGTGAGGQGEASELRGPRDPRVPISQKWPTMLQWSSSEDEGGPGLGEGG</sequence>